<accession>A0A3L0X090</accession>
<organism evidence="2">
    <name type="scientific">Escherichia coli</name>
    <dbReference type="NCBI Taxonomy" id="562"/>
    <lineage>
        <taxon>Bacteria</taxon>
        <taxon>Pseudomonadati</taxon>
        <taxon>Pseudomonadota</taxon>
        <taxon>Gammaproteobacteria</taxon>
        <taxon>Enterobacterales</taxon>
        <taxon>Enterobacteriaceae</taxon>
        <taxon>Escherichia</taxon>
    </lineage>
</organism>
<dbReference type="AlphaFoldDB" id="A0A3L0X090"/>
<keyword evidence="1" id="KW-1133">Transmembrane helix</keyword>
<evidence type="ECO:0000256" key="1">
    <source>
        <dbReference type="SAM" id="Phobius"/>
    </source>
</evidence>
<sequence>MVNIPLLRETLFALLIRVPPLVAALLTAGVLLAIRSALSFHLPHRPLKGLTQRMAMNVSITLAVIVTAQVIQVATIAEQMALTKIQMVWLM</sequence>
<keyword evidence="1" id="KW-0812">Transmembrane</keyword>
<feature type="transmembrane region" description="Helical" evidence="1">
    <location>
        <begin position="54"/>
        <end position="77"/>
    </location>
</feature>
<keyword evidence="1" id="KW-0472">Membrane</keyword>
<dbReference type="EMBL" id="RNRV01000010">
    <property type="protein sequence ID" value="MHO04281.1"/>
    <property type="molecule type" value="Genomic_DNA"/>
</dbReference>
<name>A0A3L0X090_ECOLX</name>
<feature type="transmembrane region" description="Helical" evidence="1">
    <location>
        <begin position="12"/>
        <end position="34"/>
    </location>
</feature>
<comment type="caution">
    <text evidence="2">The sequence shown here is derived from an EMBL/GenBank/DDBJ whole genome shotgun (WGS) entry which is preliminary data.</text>
</comment>
<gene>
    <name evidence="2" type="ORF">D9F05_07855</name>
</gene>
<reference evidence="2" key="1">
    <citation type="submission" date="2018-10" db="EMBL/GenBank/DDBJ databases">
        <authorList>
            <consortium name="NARMS: The National Antimicrobial Resistance Monitoring System"/>
        </authorList>
    </citation>
    <scope>NUCLEOTIDE SEQUENCE [LARGE SCALE GENOMIC DNA]</scope>
    <source>
        <strain evidence="2">CVM N17EC0388</strain>
    </source>
</reference>
<proteinExistence type="predicted"/>
<protein>
    <submittedName>
        <fullName evidence="2">Uncharacterized protein</fullName>
    </submittedName>
</protein>
<evidence type="ECO:0000313" key="2">
    <source>
        <dbReference type="EMBL" id="MHO04281.1"/>
    </source>
</evidence>